<dbReference type="Pfam" id="PF04072">
    <property type="entry name" value="LCM"/>
    <property type="match status" value="1"/>
</dbReference>
<dbReference type="KEGG" id="mbw:MSBRW_1444"/>
<evidence type="ECO:0000313" key="4">
    <source>
        <dbReference type="EMBL" id="AKB50697.1"/>
    </source>
</evidence>
<evidence type="ECO:0000256" key="1">
    <source>
        <dbReference type="ARBA" id="ARBA00008138"/>
    </source>
</evidence>
<dbReference type="GO" id="GO:0008168">
    <property type="term" value="F:methyltransferase activity"/>
    <property type="evidence" value="ECO:0007669"/>
    <property type="project" value="UniProtKB-KW"/>
</dbReference>
<dbReference type="SUPFAM" id="SSF53335">
    <property type="entry name" value="S-adenosyl-L-methionine-dependent methyltransferases"/>
    <property type="match status" value="1"/>
</dbReference>
<dbReference type="EMBL" id="CP009526">
    <property type="protein sequence ID" value="AKB50697.1"/>
    <property type="molecule type" value="Genomic_DNA"/>
</dbReference>
<evidence type="ECO:0000256" key="3">
    <source>
        <dbReference type="ARBA" id="ARBA00022679"/>
    </source>
</evidence>
<dbReference type="AlphaFoldDB" id="A0A0E3QKI8"/>
<reference evidence="4 5" key="1">
    <citation type="submission" date="2014-07" db="EMBL/GenBank/DDBJ databases">
        <title>Methanogenic archaea and the global carbon cycle.</title>
        <authorList>
            <person name="Henriksen J.R."/>
            <person name="Luke J."/>
            <person name="Reinhart S."/>
            <person name="Benedict M.N."/>
            <person name="Youngblut N.D."/>
            <person name="Metcalf M.E."/>
            <person name="Whitaker R.J."/>
            <person name="Metcalf W.W."/>
        </authorList>
    </citation>
    <scope>NUCLEOTIDE SEQUENCE [LARGE SCALE GENOMIC DNA]</scope>
    <source>
        <strain evidence="4 5">Wiesmoor</strain>
    </source>
</reference>
<dbReference type="InterPro" id="IPR007213">
    <property type="entry name" value="Ppm1/Ppm2/Tcmp"/>
</dbReference>
<sequence length="307" mass="35120">METVEKAEDGIIKIMAKKRSGSKSAEGVALQRLRESVRPESERICYDPYAVHFISPDVLEFIHKNPDLIKAETDRYERFLPGLFNSLIARVRYFDDIVKESIEKKGLEQLVILGAGYDTRAYRIEGLRKLKIFEVDHLDTQSTKMERLKKAFGSLPDHVVFVSIDFETETLGQRLLNSGFDKSKKTLFIMEGLVMYLPPESIDDTLFFIVKNSGKGSTILFDYYPESIVDGTCELELGKNIRKFMIQQGEPLKFGIKEGTVEAFLAERGFSRVQNVTAEEYKKMYFHGINKDREVCSLLSFAHAVIE</sequence>
<dbReference type="GeneID" id="24822917"/>
<dbReference type="HOGENOM" id="CLU_056160_3_1_2"/>
<evidence type="ECO:0008006" key="6">
    <source>
        <dbReference type="Google" id="ProtNLM"/>
    </source>
</evidence>
<gene>
    <name evidence="4" type="ORF">MSBRW_1444</name>
</gene>
<keyword evidence="3" id="KW-0808">Transferase</keyword>
<accession>A0A0E3QKI8</accession>
<name>A0A0E3QKI8_METBA</name>
<dbReference type="PANTHER" id="PTHR43619:SF2">
    <property type="entry name" value="S-ADENOSYL-L-METHIONINE-DEPENDENT METHYLTRANSFERASES SUPERFAMILY PROTEIN"/>
    <property type="match status" value="1"/>
</dbReference>
<dbReference type="Gene3D" id="3.40.50.150">
    <property type="entry name" value="Vaccinia Virus protein VP39"/>
    <property type="match status" value="1"/>
</dbReference>
<proteinExistence type="inferred from homology"/>
<comment type="similarity">
    <text evidence="1">Belongs to the UPF0677 family.</text>
</comment>
<organism evidence="4 5">
    <name type="scientific">Methanosarcina barkeri str. Wiesmoor</name>
    <dbReference type="NCBI Taxonomy" id="1434109"/>
    <lineage>
        <taxon>Archaea</taxon>
        <taxon>Methanobacteriati</taxon>
        <taxon>Methanobacteriota</taxon>
        <taxon>Stenosarchaea group</taxon>
        <taxon>Methanomicrobia</taxon>
        <taxon>Methanosarcinales</taxon>
        <taxon>Methanosarcinaceae</taxon>
        <taxon>Methanosarcina</taxon>
    </lineage>
</organism>
<dbReference type="NCBIfam" id="TIGR00027">
    <property type="entry name" value="mthyl_TIGR00027"/>
    <property type="match status" value="1"/>
</dbReference>
<dbReference type="GO" id="GO:0032259">
    <property type="term" value="P:methylation"/>
    <property type="evidence" value="ECO:0007669"/>
    <property type="project" value="UniProtKB-KW"/>
</dbReference>
<protein>
    <recommendedName>
        <fullName evidence="6">Methyltransferase</fullName>
    </recommendedName>
</protein>
<evidence type="ECO:0000256" key="2">
    <source>
        <dbReference type="ARBA" id="ARBA00022603"/>
    </source>
</evidence>
<dbReference type="Proteomes" id="UP000033038">
    <property type="component" value="Chromosome"/>
</dbReference>
<dbReference type="InterPro" id="IPR011610">
    <property type="entry name" value="SAM_mthyl_Trfase_ML2640-like"/>
</dbReference>
<dbReference type="PATRIC" id="fig|1434109.4.peg.1810"/>
<evidence type="ECO:0000313" key="5">
    <source>
        <dbReference type="Proteomes" id="UP000033038"/>
    </source>
</evidence>
<dbReference type="PANTHER" id="PTHR43619">
    <property type="entry name" value="S-ADENOSYL-L-METHIONINE-DEPENDENT METHYLTRANSFERASE YKTD-RELATED"/>
    <property type="match status" value="1"/>
</dbReference>
<dbReference type="RefSeq" id="WP_011308210.1">
    <property type="nucleotide sequence ID" value="NZ_CP009526.1"/>
</dbReference>
<keyword evidence="2" id="KW-0489">Methyltransferase</keyword>
<dbReference type="InterPro" id="IPR029063">
    <property type="entry name" value="SAM-dependent_MTases_sf"/>
</dbReference>